<dbReference type="Pfam" id="PF13833">
    <property type="entry name" value="EF-hand_8"/>
    <property type="match status" value="1"/>
</dbReference>
<organism evidence="6 7">
    <name type="scientific">Lactuca sativa</name>
    <name type="common">Garden lettuce</name>
    <dbReference type="NCBI Taxonomy" id="4236"/>
    <lineage>
        <taxon>Eukaryota</taxon>
        <taxon>Viridiplantae</taxon>
        <taxon>Streptophyta</taxon>
        <taxon>Embryophyta</taxon>
        <taxon>Tracheophyta</taxon>
        <taxon>Spermatophyta</taxon>
        <taxon>Magnoliopsida</taxon>
        <taxon>eudicotyledons</taxon>
        <taxon>Gunneridae</taxon>
        <taxon>Pentapetalae</taxon>
        <taxon>asterids</taxon>
        <taxon>campanulids</taxon>
        <taxon>Asterales</taxon>
        <taxon>Asteraceae</taxon>
        <taxon>Cichorioideae</taxon>
        <taxon>Cichorieae</taxon>
        <taxon>Lactucinae</taxon>
        <taxon>Lactuca</taxon>
    </lineage>
</organism>
<dbReference type="FunFam" id="1.10.238.10:FF:000073">
    <property type="entry name" value="calcineurin B-like protein 3"/>
    <property type="match status" value="1"/>
</dbReference>
<evidence type="ECO:0000256" key="4">
    <source>
        <dbReference type="SAM" id="Phobius"/>
    </source>
</evidence>
<accession>A0A9R1V152</accession>
<keyword evidence="3" id="KW-0479">Metal-binding</keyword>
<evidence type="ECO:0000256" key="1">
    <source>
        <dbReference type="ARBA" id="ARBA00022737"/>
    </source>
</evidence>
<gene>
    <name evidence="6" type="ORF">LSAT_V11C700387510</name>
</gene>
<dbReference type="SMART" id="SM00054">
    <property type="entry name" value="EFh"/>
    <property type="match status" value="3"/>
</dbReference>
<feature type="domain" description="EF-hand" evidence="5">
    <location>
        <begin position="163"/>
        <end position="198"/>
    </location>
</feature>
<evidence type="ECO:0000256" key="3">
    <source>
        <dbReference type="RuleBase" id="RU369080"/>
    </source>
</evidence>
<evidence type="ECO:0000313" key="6">
    <source>
        <dbReference type="EMBL" id="KAJ0197611.1"/>
    </source>
</evidence>
<dbReference type="PANTHER" id="PTHR23056">
    <property type="entry name" value="CALCINEURIN B"/>
    <property type="match status" value="1"/>
</dbReference>
<dbReference type="PRINTS" id="PR00450">
    <property type="entry name" value="RECOVERIN"/>
</dbReference>
<dbReference type="Pfam" id="PF13499">
    <property type="entry name" value="EF-hand_7"/>
    <property type="match status" value="1"/>
</dbReference>
<evidence type="ECO:0000259" key="5">
    <source>
        <dbReference type="PROSITE" id="PS50222"/>
    </source>
</evidence>
<dbReference type="GO" id="GO:0005509">
    <property type="term" value="F:calcium ion binding"/>
    <property type="evidence" value="ECO:0007669"/>
    <property type="project" value="UniProtKB-UniRule"/>
</dbReference>
<comment type="similarity">
    <text evidence="2 3">Belongs to the calcineurin regulatory subunit family.</text>
</comment>
<keyword evidence="3 4" id="KW-0472">Membrane</keyword>
<evidence type="ECO:0000256" key="2">
    <source>
        <dbReference type="ARBA" id="ARBA00023774"/>
    </source>
</evidence>
<keyword evidence="1 3" id="KW-0677">Repeat</keyword>
<keyword evidence="3" id="KW-0106">Calcium</keyword>
<reference evidence="6 7" key="1">
    <citation type="journal article" date="2017" name="Nat. Commun.">
        <title>Genome assembly with in vitro proximity ligation data and whole-genome triplication in lettuce.</title>
        <authorList>
            <person name="Reyes-Chin-Wo S."/>
            <person name="Wang Z."/>
            <person name="Yang X."/>
            <person name="Kozik A."/>
            <person name="Arikit S."/>
            <person name="Song C."/>
            <person name="Xia L."/>
            <person name="Froenicke L."/>
            <person name="Lavelle D.O."/>
            <person name="Truco M.J."/>
            <person name="Xia R."/>
            <person name="Zhu S."/>
            <person name="Xu C."/>
            <person name="Xu H."/>
            <person name="Xu X."/>
            <person name="Cox K."/>
            <person name="Korf I."/>
            <person name="Meyers B.C."/>
            <person name="Michelmore R.W."/>
        </authorList>
    </citation>
    <scope>NUCLEOTIDE SEQUENCE [LARGE SCALE GENOMIC DNA]</scope>
    <source>
        <strain evidence="7">cv. Salinas</strain>
        <tissue evidence="6">Seedlings</tissue>
    </source>
</reference>
<comment type="caution">
    <text evidence="6">The sequence shown here is derived from an EMBL/GenBank/DDBJ whole genome shotgun (WGS) entry which is preliminary data.</text>
</comment>
<comment type="function">
    <text evidence="3">Acts as a calcium sensor. CBL proteins interact with CIPK serine-threonine protein kinases. Binding of a CBL protein to the regulatory NAF domain of a CIPK protein lead to the activation of the kinase in a calcium-dependent manner.</text>
</comment>
<keyword evidence="7" id="KW-1185">Reference proteome</keyword>
<keyword evidence="4" id="KW-0812">Transmembrane</keyword>
<evidence type="ECO:0000313" key="7">
    <source>
        <dbReference type="Proteomes" id="UP000235145"/>
    </source>
</evidence>
<dbReference type="InterPro" id="IPR011992">
    <property type="entry name" value="EF-hand-dom_pair"/>
</dbReference>
<sequence>MSQCLEGVKHLFASLLHCCDLEAYRQLTALEDPEILARETVFSVSEIEALYELFKKISSAVIDDGLINKEEFQLALFKTNKKESLFADRVFDLFDTKHNGILGFEEFARALSVFHPNAPIDDKIEFSFQLYDLKQQGFIERQEVKQMVVATLAESGMNLSDDVIESIIDKTFEEADTKHDGKIDKEEWRSLVLRHPSLLKNMTLQYLKVLILILIGTSQQHSRALFFTQELRIPDEGSHARLPVPEFLHVHVYAYAYAYVLCLCLCFQLVLISFALVELSKHDYLFVDMNYSYDFKSLPYLLNIGID</sequence>
<dbReference type="PANTHER" id="PTHR23056:SF138">
    <property type="entry name" value="CALCINEURIN B-LIKE PROTEIN 3"/>
    <property type="match status" value="1"/>
</dbReference>
<dbReference type="EMBL" id="NBSK02000007">
    <property type="protein sequence ID" value="KAJ0197611.1"/>
    <property type="molecule type" value="Genomic_DNA"/>
</dbReference>
<dbReference type="GO" id="GO:0016020">
    <property type="term" value="C:membrane"/>
    <property type="evidence" value="ECO:0007669"/>
    <property type="project" value="UniProtKB-SubCell"/>
</dbReference>
<dbReference type="AlphaFoldDB" id="A0A9R1V152"/>
<proteinExistence type="inferred from homology"/>
<dbReference type="SUPFAM" id="SSF47473">
    <property type="entry name" value="EF-hand"/>
    <property type="match status" value="1"/>
</dbReference>
<name>A0A9R1V152_LACSA</name>
<dbReference type="InterPro" id="IPR002048">
    <property type="entry name" value="EF_hand_dom"/>
</dbReference>
<comment type="subunit">
    <text evidence="3">Homodimer. Interacts with CIPK.</text>
</comment>
<feature type="transmembrane region" description="Helical" evidence="4">
    <location>
        <begin position="252"/>
        <end position="277"/>
    </location>
</feature>
<dbReference type="InterPro" id="IPR045198">
    <property type="entry name" value="CNBL1-10"/>
</dbReference>
<comment type="subcellular location">
    <subcellularLocation>
        <location evidence="3">Membrane</location>
    </subcellularLocation>
</comment>
<dbReference type="Gene3D" id="1.10.238.10">
    <property type="entry name" value="EF-hand"/>
    <property type="match status" value="1"/>
</dbReference>
<keyword evidence="4" id="KW-1133">Transmembrane helix</keyword>
<dbReference type="PROSITE" id="PS50222">
    <property type="entry name" value="EF_HAND_2"/>
    <property type="match status" value="3"/>
</dbReference>
<dbReference type="Proteomes" id="UP000235145">
    <property type="component" value="Unassembled WGS sequence"/>
</dbReference>
<feature type="domain" description="EF-hand" evidence="5">
    <location>
        <begin position="82"/>
        <end position="117"/>
    </location>
</feature>
<feature type="domain" description="EF-hand" evidence="5">
    <location>
        <begin position="119"/>
        <end position="154"/>
    </location>
</feature>
<dbReference type="GO" id="GO:0019722">
    <property type="term" value="P:calcium-mediated signaling"/>
    <property type="evidence" value="ECO:0007669"/>
    <property type="project" value="UniProtKB-UniRule"/>
</dbReference>
<protein>
    <recommendedName>
        <fullName evidence="3">Calcineurin B-like protein</fullName>
    </recommendedName>
</protein>
<dbReference type="GO" id="GO:0019900">
    <property type="term" value="F:kinase binding"/>
    <property type="evidence" value="ECO:0007669"/>
    <property type="project" value="UniProtKB-UniRule"/>
</dbReference>